<dbReference type="Proteomes" id="UP000186609">
    <property type="component" value="Chromosome"/>
</dbReference>
<keyword evidence="1" id="KW-0732">Signal</keyword>
<gene>
    <name evidence="2" type="ORF">RD110_06125</name>
</gene>
<name>A0A1P8JST2_9BURK</name>
<evidence type="ECO:0000313" key="2">
    <source>
        <dbReference type="EMBL" id="APW36824.1"/>
    </source>
</evidence>
<organism evidence="2 3">
    <name type="scientific">Rhodoferax koreensis</name>
    <dbReference type="NCBI Taxonomy" id="1842727"/>
    <lineage>
        <taxon>Bacteria</taxon>
        <taxon>Pseudomonadati</taxon>
        <taxon>Pseudomonadota</taxon>
        <taxon>Betaproteobacteria</taxon>
        <taxon>Burkholderiales</taxon>
        <taxon>Comamonadaceae</taxon>
        <taxon>Rhodoferax</taxon>
    </lineage>
</organism>
<sequence>MKTTDASMSLANRRFVYWLSVIALCLLTACASAPQKTSANADSEADEPPQPSVLQVDINWQPAWQNAGTAWHSRTFPGKKATQYTAARLDGREAIYGESHSSASMLRQRFHIEPLALGQIGFSWKVPQLIPGANMGLRDHDDSPVRVMLAFEGDRGRLSMKDAMLSELARTLTGEEMPYATLMYVWCNHRAPGSVIISPRTDRIRSIVVESGPKRLNQWLDYQRDIQTDFELAFGEKPGALIGVAIMSDSDNTQSEARAWYGAVHIAPAVLTQAAQR</sequence>
<accession>A0A1P8JST2</accession>
<evidence type="ECO:0000313" key="3">
    <source>
        <dbReference type="Proteomes" id="UP000186609"/>
    </source>
</evidence>
<dbReference type="Pfam" id="PF11249">
    <property type="entry name" value="DUF3047"/>
    <property type="match status" value="1"/>
</dbReference>
<proteinExistence type="predicted"/>
<reference evidence="2 3" key="1">
    <citation type="submission" date="2017-01" db="EMBL/GenBank/DDBJ databases">
        <authorList>
            <person name="Mah S.A."/>
            <person name="Swanson W.J."/>
            <person name="Moy G.W."/>
            <person name="Vacquier V.D."/>
        </authorList>
    </citation>
    <scope>NUCLEOTIDE SEQUENCE [LARGE SCALE GENOMIC DNA]</scope>
    <source>
        <strain evidence="2 3">DCY110</strain>
    </source>
</reference>
<dbReference type="EMBL" id="CP019236">
    <property type="protein sequence ID" value="APW36824.1"/>
    <property type="molecule type" value="Genomic_DNA"/>
</dbReference>
<protein>
    <recommendedName>
        <fullName evidence="4">DUF3047 domain-containing protein</fullName>
    </recommendedName>
</protein>
<evidence type="ECO:0000256" key="1">
    <source>
        <dbReference type="SAM" id="SignalP"/>
    </source>
</evidence>
<dbReference type="KEGG" id="rhy:RD110_06125"/>
<dbReference type="STRING" id="1842727.RD110_06125"/>
<dbReference type="AlphaFoldDB" id="A0A1P8JST2"/>
<evidence type="ECO:0008006" key="4">
    <source>
        <dbReference type="Google" id="ProtNLM"/>
    </source>
</evidence>
<dbReference type="InterPro" id="IPR021409">
    <property type="entry name" value="DUF3047"/>
</dbReference>
<keyword evidence="3" id="KW-1185">Reference proteome</keyword>
<feature type="signal peptide" evidence="1">
    <location>
        <begin position="1"/>
        <end position="33"/>
    </location>
</feature>
<feature type="chain" id="PRO_5013247285" description="DUF3047 domain-containing protein" evidence="1">
    <location>
        <begin position="34"/>
        <end position="277"/>
    </location>
</feature>
<dbReference type="PROSITE" id="PS51257">
    <property type="entry name" value="PROKAR_LIPOPROTEIN"/>
    <property type="match status" value="1"/>
</dbReference>